<dbReference type="PANTHER" id="PTHR22617">
    <property type="entry name" value="CHEMOTAXIS SENSOR HISTIDINE KINASE-RELATED"/>
    <property type="match status" value="1"/>
</dbReference>
<accession>A0ABW7F414</accession>
<protein>
    <submittedName>
        <fullName evidence="2">Chemotaxis protein CheW</fullName>
    </submittedName>
</protein>
<dbReference type="Proteomes" id="UP001606210">
    <property type="component" value="Unassembled WGS sequence"/>
</dbReference>
<evidence type="ECO:0000313" key="2">
    <source>
        <dbReference type="EMBL" id="MFG6430621.1"/>
    </source>
</evidence>
<dbReference type="SUPFAM" id="SSF50341">
    <property type="entry name" value="CheW-like"/>
    <property type="match status" value="2"/>
</dbReference>
<evidence type="ECO:0000313" key="3">
    <source>
        <dbReference type="Proteomes" id="UP001606210"/>
    </source>
</evidence>
<comment type="caution">
    <text evidence="2">The sequence shown here is derived from an EMBL/GenBank/DDBJ whole genome shotgun (WGS) entry which is preliminary data.</text>
</comment>
<dbReference type="EMBL" id="JBIGHV010000004">
    <property type="protein sequence ID" value="MFG6430621.1"/>
    <property type="molecule type" value="Genomic_DNA"/>
</dbReference>
<feature type="domain" description="CheW-like" evidence="1">
    <location>
        <begin position="10"/>
        <end position="160"/>
    </location>
</feature>
<dbReference type="PROSITE" id="PS50851">
    <property type="entry name" value="CHEW"/>
    <property type="match status" value="2"/>
</dbReference>
<dbReference type="InterPro" id="IPR039315">
    <property type="entry name" value="CheW"/>
</dbReference>
<gene>
    <name evidence="2" type="ORF">ACG00Y_11900</name>
</gene>
<dbReference type="InterPro" id="IPR036061">
    <property type="entry name" value="CheW-like_dom_sf"/>
</dbReference>
<dbReference type="RefSeq" id="WP_394479011.1">
    <property type="nucleotide sequence ID" value="NZ_JBIGHV010000004.1"/>
</dbReference>
<reference evidence="2 3" key="1">
    <citation type="submission" date="2024-08" db="EMBL/GenBank/DDBJ databases">
        <authorList>
            <person name="Lu H."/>
        </authorList>
    </citation>
    <scope>NUCLEOTIDE SEQUENCE [LARGE SCALE GENOMIC DNA]</scope>
    <source>
        <strain evidence="2 3">LYH14W</strain>
    </source>
</reference>
<dbReference type="InterPro" id="IPR002545">
    <property type="entry name" value="CheW-lke_dom"/>
</dbReference>
<dbReference type="PANTHER" id="PTHR22617:SF23">
    <property type="entry name" value="CHEMOTAXIS PROTEIN CHEW"/>
    <property type="match status" value="1"/>
</dbReference>
<sequence>MADAANPAGGEDGVIATMRALGRHVGIDRRYIVQAIAVPPDMAALPRRAGGAVGVISFGAQLVPVVDLKRWQQPDAASDADDAEPAARDARIVILSQGGQVLGLLVDALIGLRRCPANAVSQLFHDDAPDELFVQAALLDEGEPPLVLLDPQRLATLTRTWCAAAGLDVGQADDGDAPAEDPASSAVPRISLGAFRVGDALIGIPPDHIAELLSVPALRPAPLPRPATRGLCDWRGHVVPVIDLTEALRATPDRQPAAWMCVVRHGERRLGLLVHEILGLIHVAAPAPAAGADDELGRDRAGFVAAELAVEQGIVQALDPERLMAEFSESALSVRRVASAAAAAAAVQARSRKPYMVFEAAGLIACEVDGLQEVLPMPETVRERLAAGLPARLTWRGHAVPVRDVFARPGQPHGDGRAQQLLVLADGERRLAIPIVSMQAMIPAHAGSLCHVGIGGRSMAVVSTQTSEQAASYAVVDLRAHLAATGG</sequence>
<dbReference type="Pfam" id="PF01584">
    <property type="entry name" value="CheW"/>
    <property type="match status" value="2"/>
</dbReference>
<evidence type="ECO:0000259" key="1">
    <source>
        <dbReference type="PROSITE" id="PS50851"/>
    </source>
</evidence>
<dbReference type="Gene3D" id="2.30.30.40">
    <property type="entry name" value="SH3 Domains"/>
    <property type="match status" value="1"/>
</dbReference>
<dbReference type="SMART" id="SM00260">
    <property type="entry name" value="CheW"/>
    <property type="match status" value="2"/>
</dbReference>
<proteinExistence type="predicted"/>
<dbReference type="Gene3D" id="2.40.50.180">
    <property type="entry name" value="CheA-289, Domain 4"/>
    <property type="match status" value="2"/>
</dbReference>
<name>A0ABW7F414_9BURK</name>
<keyword evidence="3" id="KW-1185">Reference proteome</keyword>
<feature type="domain" description="CheW-like" evidence="1">
    <location>
        <begin position="189"/>
        <end position="329"/>
    </location>
</feature>
<organism evidence="2 3">
    <name type="scientific">Pelomonas parva</name>
    <dbReference type="NCBI Taxonomy" id="3299032"/>
    <lineage>
        <taxon>Bacteria</taxon>
        <taxon>Pseudomonadati</taxon>
        <taxon>Pseudomonadota</taxon>
        <taxon>Betaproteobacteria</taxon>
        <taxon>Burkholderiales</taxon>
        <taxon>Sphaerotilaceae</taxon>
        <taxon>Roseateles</taxon>
    </lineage>
</organism>